<gene>
    <name evidence="2" type="ORF">CEUTPL_LOCUS1400</name>
</gene>
<dbReference type="EMBL" id="OU892277">
    <property type="protein sequence ID" value="CAG9760677.1"/>
    <property type="molecule type" value="Genomic_DNA"/>
</dbReference>
<evidence type="ECO:0000313" key="3">
    <source>
        <dbReference type="Proteomes" id="UP001152799"/>
    </source>
</evidence>
<organism evidence="2 3">
    <name type="scientific">Ceutorhynchus assimilis</name>
    <name type="common">cabbage seed weevil</name>
    <dbReference type="NCBI Taxonomy" id="467358"/>
    <lineage>
        <taxon>Eukaryota</taxon>
        <taxon>Metazoa</taxon>
        <taxon>Ecdysozoa</taxon>
        <taxon>Arthropoda</taxon>
        <taxon>Hexapoda</taxon>
        <taxon>Insecta</taxon>
        <taxon>Pterygota</taxon>
        <taxon>Neoptera</taxon>
        <taxon>Endopterygota</taxon>
        <taxon>Coleoptera</taxon>
        <taxon>Polyphaga</taxon>
        <taxon>Cucujiformia</taxon>
        <taxon>Curculionidae</taxon>
        <taxon>Ceutorhynchinae</taxon>
        <taxon>Ceutorhynchus</taxon>
    </lineage>
</organism>
<protein>
    <submittedName>
        <fullName evidence="2">Uncharacterized protein</fullName>
    </submittedName>
</protein>
<dbReference type="AlphaFoldDB" id="A0A9N9MB52"/>
<evidence type="ECO:0000313" key="2">
    <source>
        <dbReference type="EMBL" id="CAG9760677.1"/>
    </source>
</evidence>
<sequence length="603" mass="69696">MFILFQFNFQLTDSILLLGYMRRQNYMRANLYSTSNTERRDHPPPSYNTPYKTVEVPGARRELVSPQINVQPTKVPENLMKSQPQQMKSLQAKPLVKPASQQQRNTQIKFPLREAEQSQAKLSHVYVQQQPKAAQKSFRPLKPLVRKVELLSNPQQPENATPQKLPVKPSPEKDPGLLTDSLSCIFTRRVNQQRKLSQSRSLIENLPQISVSEVPKEKPEETPHYESIDYCPNPPRISQPTPNISTEDWFTTKQRILGNVKPDSAQFVTEPMKIPDPDPPRVQVDPEGFDIEPPVPMNHNVSPYIPSDNFERDEYERYKKDKLKNEITYALLQKHYGQVKVSNKLCQEDKSPAPHSDNQPSEMYHQDAELKEEYPVEKDQYDSQEYQYQYEPAENTQYTNDSQRYGEQSDQYREGYDKYMDQAAQEENYDGNNPACPEAPNISSVPQQDPVEHVPPEAPEMYHQETQYYKDYAKYDETNTFKEPLAILAKPINKTMCHKCSFQTTDLKKLRAHLKFVHGEVIADSDNQSPKNELFSRREAKTAKDELFSRRENFAGNQQQVVKKRTFRRRNTVAPNVNVISSEVVVEAKGEDPGGNETIEAEN</sequence>
<feature type="region of interest" description="Disordered" evidence="1">
    <location>
        <begin position="213"/>
        <end position="243"/>
    </location>
</feature>
<evidence type="ECO:0000256" key="1">
    <source>
        <dbReference type="SAM" id="MobiDB-lite"/>
    </source>
</evidence>
<dbReference type="Proteomes" id="UP001152799">
    <property type="component" value="Chromosome 1"/>
</dbReference>
<feature type="region of interest" description="Disordered" evidence="1">
    <location>
        <begin position="151"/>
        <end position="178"/>
    </location>
</feature>
<keyword evidence="3" id="KW-1185">Reference proteome</keyword>
<accession>A0A9N9MB52</accession>
<proteinExistence type="predicted"/>
<name>A0A9N9MB52_9CUCU</name>
<feature type="compositionally biased region" description="Polar residues" evidence="1">
    <location>
        <begin position="152"/>
        <end position="162"/>
    </location>
</feature>
<reference evidence="2" key="1">
    <citation type="submission" date="2022-01" db="EMBL/GenBank/DDBJ databases">
        <authorList>
            <person name="King R."/>
        </authorList>
    </citation>
    <scope>NUCLEOTIDE SEQUENCE</scope>
</reference>
<feature type="compositionally biased region" description="Basic and acidic residues" evidence="1">
    <location>
        <begin position="214"/>
        <end position="227"/>
    </location>
</feature>